<proteinExistence type="predicted"/>
<feature type="compositionally biased region" description="Low complexity" evidence="1">
    <location>
        <begin position="244"/>
        <end position="254"/>
    </location>
</feature>
<evidence type="ECO:0000313" key="3">
    <source>
        <dbReference type="Proteomes" id="UP001222325"/>
    </source>
</evidence>
<name>A0AAD6TPL0_9AGAR</name>
<sequence length="286" mass="31510">MIVCLLSCCSTCTPCTLPFKSQWMYMHTLQQFATITEDRDRIIAEVRADADNQAKINAEHVKALDAAQDQFRKITAKVALLSITAAPPFPTRPHSRALTRSRSRSRTRRTRSRSPQRVGRARSRSSDGNHVDAKRHQAAPLGEAEMRACIRMGPISMFIPGTAAETFKLQIDTALPDYVLPQAYFTKREGDYLIVLLPSINEARALKSAWDKHTVRAYKGTEINVVPFPEPQHASRSHGDSHGGAHNANASASSWSRSVSGRQHGGRNANARGGPPNRSSGSNTRT</sequence>
<dbReference type="EMBL" id="JARJCN010000093">
    <property type="protein sequence ID" value="KAJ7075561.1"/>
    <property type="molecule type" value="Genomic_DNA"/>
</dbReference>
<feature type="compositionally biased region" description="Polar residues" evidence="1">
    <location>
        <begin position="277"/>
        <end position="286"/>
    </location>
</feature>
<feature type="compositionally biased region" description="Basic residues" evidence="1">
    <location>
        <begin position="93"/>
        <end position="123"/>
    </location>
</feature>
<evidence type="ECO:0000256" key="1">
    <source>
        <dbReference type="SAM" id="MobiDB-lite"/>
    </source>
</evidence>
<feature type="region of interest" description="Disordered" evidence="1">
    <location>
        <begin position="87"/>
        <end position="140"/>
    </location>
</feature>
<dbReference type="AlphaFoldDB" id="A0AAD6TPL0"/>
<gene>
    <name evidence="2" type="ORF">B0H15DRAFT_866610</name>
</gene>
<keyword evidence="3" id="KW-1185">Reference proteome</keyword>
<feature type="compositionally biased region" description="Basic and acidic residues" evidence="1">
    <location>
        <begin position="124"/>
        <end position="135"/>
    </location>
</feature>
<evidence type="ECO:0000313" key="2">
    <source>
        <dbReference type="EMBL" id="KAJ7075561.1"/>
    </source>
</evidence>
<accession>A0AAD6TPL0</accession>
<dbReference type="Proteomes" id="UP001222325">
    <property type="component" value="Unassembled WGS sequence"/>
</dbReference>
<comment type="caution">
    <text evidence="2">The sequence shown here is derived from an EMBL/GenBank/DDBJ whole genome shotgun (WGS) entry which is preliminary data.</text>
</comment>
<feature type="region of interest" description="Disordered" evidence="1">
    <location>
        <begin position="226"/>
        <end position="286"/>
    </location>
</feature>
<organism evidence="2 3">
    <name type="scientific">Mycena belliarum</name>
    <dbReference type="NCBI Taxonomy" id="1033014"/>
    <lineage>
        <taxon>Eukaryota</taxon>
        <taxon>Fungi</taxon>
        <taxon>Dikarya</taxon>
        <taxon>Basidiomycota</taxon>
        <taxon>Agaricomycotina</taxon>
        <taxon>Agaricomycetes</taxon>
        <taxon>Agaricomycetidae</taxon>
        <taxon>Agaricales</taxon>
        <taxon>Marasmiineae</taxon>
        <taxon>Mycenaceae</taxon>
        <taxon>Mycena</taxon>
    </lineage>
</organism>
<protein>
    <submittedName>
        <fullName evidence="2">Uncharacterized protein</fullName>
    </submittedName>
</protein>
<reference evidence="2" key="1">
    <citation type="submission" date="2023-03" db="EMBL/GenBank/DDBJ databases">
        <title>Massive genome expansion in bonnet fungi (Mycena s.s.) driven by repeated elements and novel gene families across ecological guilds.</title>
        <authorList>
            <consortium name="Lawrence Berkeley National Laboratory"/>
            <person name="Harder C.B."/>
            <person name="Miyauchi S."/>
            <person name="Viragh M."/>
            <person name="Kuo A."/>
            <person name="Thoen E."/>
            <person name="Andreopoulos B."/>
            <person name="Lu D."/>
            <person name="Skrede I."/>
            <person name="Drula E."/>
            <person name="Henrissat B."/>
            <person name="Morin E."/>
            <person name="Kohler A."/>
            <person name="Barry K."/>
            <person name="LaButti K."/>
            <person name="Morin E."/>
            <person name="Salamov A."/>
            <person name="Lipzen A."/>
            <person name="Mereny Z."/>
            <person name="Hegedus B."/>
            <person name="Baldrian P."/>
            <person name="Stursova M."/>
            <person name="Weitz H."/>
            <person name="Taylor A."/>
            <person name="Grigoriev I.V."/>
            <person name="Nagy L.G."/>
            <person name="Martin F."/>
            <person name="Kauserud H."/>
        </authorList>
    </citation>
    <scope>NUCLEOTIDE SEQUENCE</scope>
    <source>
        <strain evidence="2">CBHHK173m</strain>
    </source>
</reference>